<feature type="transmembrane region" description="Helical" evidence="7">
    <location>
        <begin position="159"/>
        <end position="179"/>
    </location>
</feature>
<reference evidence="9 10" key="1">
    <citation type="journal article" date="2013" name="Genome Announc.">
        <title>Genome Sequence of the Polycyclic Aromatic Hydrocarbon-Degrading Bacterium Strain Marinobacter nanhaiticus D15-8WT.</title>
        <authorList>
            <person name="Cui Z."/>
            <person name="Gao W."/>
            <person name="Li Q."/>
            <person name="Xu G."/>
            <person name="Zheng L."/>
        </authorList>
    </citation>
    <scope>NUCLEOTIDE SEQUENCE [LARGE SCALE GENOMIC DNA]</scope>
    <source>
        <strain evidence="9 10">D15-8W</strain>
    </source>
</reference>
<evidence type="ECO:0000259" key="8">
    <source>
        <dbReference type="PROSITE" id="PS50253"/>
    </source>
</evidence>
<comment type="caution">
    <text evidence="9">The sequence shown here is derived from an EMBL/GenBank/DDBJ whole genome shotgun (WGS) entry which is preliminary data.</text>
</comment>
<gene>
    <name evidence="9" type="ORF">J057_16640</name>
</gene>
<feature type="transmembrane region" description="Helical" evidence="7">
    <location>
        <begin position="95"/>
        <end position="116"/>
    </location>
</feature>
<protein>
    <submittedName>
        <fullName evidence="9">Cytochrome/quinol oxidase subunit 3</fullName>
    </submittedName>
</protein>
<keyword evidence="4 7" id="KW-1133">Transmembrane helix</keyword>
<dbReference type="InterPro" id="IPR024791">
    <property type="entry name" value="Cyt_c/ubiquinol_Oxase_su3"/>
</dbReference>
<dbReference type="Pfam" id="PF00510">
    <property type="entry name" value="COX3"/>
    <property type="match status" value="2"/>
</dbReference>
<dbReference type="PROSITE" id="PS50253">
    <property type="entry name" value="COX3"/>
    <property type="match status" value="1"/>
</dbReference>
<proteinExistence type="inferred from homology"/>
<comment type="subcellular location">
    <subcellularLocation>
        <location evidence="6">Cell membrane</location>
        <topology evidence="6">Multi-pass membrane protein</topology>
    </subcellularLocation>
    <subcellularLocation>
        <location evidence="1">Membrane</location>
        <topology evidence="1">Multi-pass membrane protein</topology>
    </subcellularLocation>
</comment>
<dbReference type="HOGENOM" id="CLU_044071_1_0_6"/>
<dbReference type="EMBL" id="APLQ01000014">
    <property type="protein sequence ID" value="ENO13044.2"/>
    <property type="molecule type" value="Genomic_DNA"/>
</dbReference>
<dbReference type="InterPro" id="IPR035973">
    <property type="entry name" value="Cyt_c_oxidase_su3-like_sf"/>
</dbReference>
<dbReference type="OrthoDB" id="9810850at2"/>
<keyword evidence="5 7" id="KW-0472">Membrane</keyword>
<organism evidence="9 10">
    <name type="scientific">Marinobacter nanhaiticus D15-8W</name>
    <dbReference type="NCBI Taxonomy" id="626887"/>
    <lineage>
        <taxon>Bacteria</taxon>
        <taxon>Pseudomonadati</taxon>
        <taxon>Pseudomonadota</taxon>
        <taxon>Gammaproteobacteria</taxon>
        <taxon>Pseudomonadales</taxon>
        <taxon>Marinobacteraceae</taxon>
        <taxon>Marinobacter</taxon>
    </lineage>
</organism>
<dbReference type="GO" id="GO:0004129">
    <property type="term" value="F:cytochrome-c oxidase activity"/>
    <property type="evidence" value="ECO:0007669"/>
    <property type="project" value="InterPro"/>
</dbReference>
<feature type="transmembrane region" description="Helical" evidence="7">
    <location>
        <begin position="191"/>
        <end position="213"/>
    </location>
</feature>
<evidence type="ECO:0000256" key="2">
    <source>
        <dbReference type="ARBA" id="ARBA00010581"/>
    </source>
</evidence>
<dbReference type="eggNOG" id="COG1845">
    <property type="taxonomic scope" value="Bacteria"/>
</dbReference>
<evidence type="ECO:0000256" key="7">
    <source>
        <dbReference type="SAM" id="Phobius"/>
    </source>
</evidence>
<evidence type="ECO:0000256" key="3">
    <source>
        <dbReference type="ARBA" id="ARBA00022692"/>
    </source>
</evidence>
<accession>N6VYU7</accession>
<dbReference type="PANTHER" id="PTHR11403:SF6">
    <property type="entry name" value="NITRIC OXIDE REDUCTASE SUBUNIT E"/>
    <property type="match status" value="1"/>
</dbReference>
<feature type="transmembrane region" description="Helical" evidence="7">
    <location>
        <begin position="64"/>
        <end position="83"/>
    </location>
</feature>
<evidence type="ECO:0000256" key="4">
    <source>
        <dbReference type="ARBA" id="ARBA00022989"/>
    </source>
</evidence>
<comment type="similarity">
    <text evidence="2 6">Belongs to the cytochrome c oxidase subunit 3 family.</text>
</comment>
<dbReference type="PATRIC" id="fig|626887.3.peg.3326"/>
<keyword evidence="10" id="KW-1185">Reference proteome</keyword>
<dbReference type="GO" id="GO:0005886">
    <property type="term" value="C:plasma membrane"/>
    <property type="evidence" value="ECO:0007669"/>
    <property type="project" value="UniProtKB-SubCell"/>
</dbReference>
<dbReference type="Gene3D" id="1.20.120.80">
    <property type="entry name" value="Cytochrome c oxidase, subunit III, four-helix bundle"/>
    <property type="match status" value="1"/>
</dbReference>
<evidence type="ECO:0000256" key="6">
    <source>
        <dbReference type="RuleBase" id="RU003376"/>
    </source>
</evidence>
<evidence type="ECO:0000256" key="5">
    <source>
        <dbReference type="ARBA" id="ARBA00023136"/>
    </source>
</evidence>
<evidence type="ECO:0000313" key="10">
    <source>
        <dbReference type="Proteomes" id="UP000013165"/>
    </source>
</evidence>
<sequence length="215" mass="24132">MPMTEPAPAEQFDTLEQQRHAGLMGMWVFLITELLLFGGVFGAFTVFRVQHGEVFAEAAHHLDLMLGTINTVLLLTSGLTMALAEQAVGVRRRGLGVFFLLATILLGIVFLGIKAYEWHHEYTKQLLPVLDLPFNYPGEHPEVAELFFNFYYAMTGMHAAHMLIGIVILGVMAALIAGWRAPAKLDRQIHIVGLYWAFVDVVWIFVFTVLYLLRG</sequence>
<dbReference type="STRING" id="626887.J057_16640"/>
<dbReference type="InterPro" id="IPR000298">
    <property type="entry name" value="Cyt_c_oxidase-like_su3"/>
</dbReference>
<dbReference type="AlphaFoldDB" id="N6VYU7"/>
<dbReference type="SUPFAM" id="SSF81452">
    <property type="entry name" value="Cytochrome c oxidase subunit III-like"/>
    <property type="match status" value="1"/>
</dbReference>
<evidence type="ECO:0000313" key="9">
    <source>
        <dbReference type="EMBL" id="ENO13044.2"/>
    </source>
</evidence>
<keyword evidence="3 6" id="KW-0812">Transmembrane</keyword>
<dbReference type="InterPro" id="IPR013833">
    <property type="entry name" value="Cyt_c_oxidase_su3_a-hlx"/>
</dbReference>
<dbReference type="PANTHER" id="PTHR11403">
    <property type="entry name" value="CYTOCHROME C OXIDASE SUBUNIT III"/>
    <property type="match status" value="1"/>
</dbReference>
<feature type="transmembrane region" description="Helical" evidence="7">
    <location>
        <begin position="21"/>
        <end position="44"/>
    </location>
</feature>
<name>N6VYU7_9GAMM</name>
<dbReference type="GO" id="GO:0019646">
    <property type="term" value="P:aerobic electron transport chain"/>
    <property type="evidence" value="ECO:0007669"/>
    <property type="project" value="InterPro"/>
</dbReference>
<dbReference type="Proteomes" id="UP000013165">
    <property type="component" value="Unassembled WGS sequence"/>
</dbReference>
<evidence type="ECO:0000256" key="1">
    <source>
        <dbReference type="ARBA" id="ARBA00004141"/>
    </source>
</evidence>
<feature type="domain" description="Heme-copper oxidase subunit III family profile" evidence="8">
    <location>
        <begin position="24"/>
        <end position="215"/>
    </location>
</feature>